<proteinExistence type="predicted"/>
<dbReference type="EMBL" id="VSSQ01141517">
    <property type="protein sequence ID" value="MPN62868.1"/>
    <property type="molecule type" value="Genomic_DNA"/>
</dbReference>
<accession>A0A645JGP2</accession>
<dbReference type="AlphaFoldDB" id="A0A645JGP2"/>
<comment type="caution">
    <text evidence="1">The sequence shown here is derived from an EMBL/GenBank/DDBJ whole genome shotgun (WGS) entry which is preliminary data.</text>
</comment>
<protein>
    <submittedName>
        <fullName evidence="1">Uncharacterized protein</fullName>
    </submittedName>
</protein>
<name>A0A645JGP2_9ZZZZ</name>
<gene>
    <name evidence="1" type="ORF">SDC9_210621</name>
</gene>
<reference evidence="1" key="1">
    <citation type="submission" date="2019-08" db="EMBL/GenBank/DDBJ databases">
        <authorList>
            <person name="Kucharzyk K."/>
            <person name="Murdoch R.W."/>
            <person name="Higgins S."/>
            <person name="Loffler F."/>
        </authorList>
    </citation>
    <scope>NUCLEOTIDE SEQUENCE</scope>
</reference>
<organism evidence="1">
    <name type="scientific">bioreactor metagenome</name>
    <dbReference type="NCBI Taxonomy" id="1076179"/>
    <lineage>
        <taxon>unclassified sequences</taxon>
        <taxon>metagenomes</taxon>
        <taxon>ecological metagenomes</taxon>
    </lineage>
</organism>
<sequence>MTGYKAMAIPMAIYESAATGAPVLVQDVLDLKVEKYQTPLNKIAGLV</sequence>
<evidence type="ECO:0000313" key="1">
    <source>
        <dbReference type="EMBL" id="MPN62868.1"/>
    </source>
</evidence>